<dbReference type="InterPro" id="IPR013427">
    <property type="entry name" value="Haem-bd_dom_put"/>
</dbReference>
<dbReference type="NCBIfam" id="TIGR02603">
    <property type="entry name" value="CxxCH_TIGR02603"/>
    <property type="match status" value="1"/>
</dbReference>
<keyword evidence="3 4" id="KW-0408">Iron</keyword>
<accession>A0A1I3E476</accession>
<dbReference type="GO" id="GO:0046872">
    <property type="term" value="F:metal ion binding"/>
    <property type="evidence" value="ECO:0007669"/>
    <property type="project" value="UniProtKB-KW"/>
</dbReference>
<dbReference type="Proteomes" id="UP000199518">
    <property type="component" value="Unassembled WGS sequence"/>
</dbReference>
<protein>
    <submittedName>
        <fullName evidence="6">Putative membrane-bound dehydrogenase domain-containing protein</fullName>
    </submittedName>
</protein>
<evidence type="ECO:0000259" key="5">
    <source>
        <dbReference type="PROSITE" id="PS51007"/>
    </source>
</evidence>
<dbReference type="Gene3D" id="2.120.10.30">
    <property type="entry name" value="TolB, C-terminal domain"/>
    <property type="match status" value="1"/>
</dbReference>
<dbReference type="PANTHER" id="PTHR33546:SF1">
    <property type="entry name" value="LARGE, MULTIFUNCTIONAL SECRETED PROTEIN"/>
    <property type="match status" value="1"/>
</dbReference>
<evidence type="ECO:0000256" key="4">
    <source>
        <dbReference type="PROSITE-ProRule" id="PRU00433"/>
    </source>
</evidence>
<evidence type="ECO:0000256" key="2">
    <source>
        <dbReference type="ARBA" id="ARBA00022723"/>
    </source>
</evidence>
<dbReference type="GO" id="GO:0020037">
    <property type="term" value="F:heme binding"/>
    <property type="evidence" value="ECO:0007669"/>
    <property type="project" value="InterPro"/>
</dbReference>
<evidence type="ECO:0000313" key="6">
    <source>
        <dbReference type="EMBL" id="SFH93669.1"/>
    </source>
</evidence>
<dbReference type="GO" id="GO:0009055">
    <property type="term" value="F:electron transfer activity"/>
    <property type="evidence" value="ECO:0007669"/>
    <property type="project" value="InterPro"/>
</dbReference>
<dbReference type="EMBL" id="FOQD01000004">
    <property type="protein sequence ID" value="SFH93669.1"/>
    <property type="molecule type" value="Genomic_DNA"/>
</dbReference>
<proteinExistence type="predicted"/>
<dbReference type="PROSITE" id="PS51007">
    <property type="entry name" value="CYTC"/>
    <property type="match status" value="1"/>
</dbReference>
<dbReference type="InterPro" id="IPR013428">
    <property type="entry name" value="Membrane-bound_put_N"/>
</dbReference>
<reference evidence="7" key="1">
    <citation type="submission" date="2016-10" db="EMBL/GenBank/DDBJ databases">
        <authorList>
            <person name="Varghese N."/>
            <person name="Submissions S."/>
        </authorList>
    </citation>
    <scope>NUCLEOTIDE SEQUENCE [LARGE SCALE GENOMIC DNA]</scope>
    <source>
        <strain evidence="7">DSM 26348</strain>
    </source>
</reference>
<dbReference type="InterPro" id="IPR016024">
    <property type="entry name" value="ARM-type_fold"/>
</dbReference>
<evidence type="ECO:0000256" key="1">
    <source>
        <dbReference type="ARBA" id="ARBA00022617"/>
    </source>
</evidence>
<dbReference type="SUPFAM" id="SSF63829">
    <property type="entry name" value="Calcium-dependent phosphotriesterase"/>
    <property type="match status" value="1"/>
</dbReference>
<dbReference type="Gene3D" id="1.25.10.10">
    <property type="entry name" value="Leucine-rich Repeat Variant"/>
    <property type="match status" value="1"/>
</dbReference>
<dbReference type="InterPro" id="IPR055557">
    <property type="entry name" value="DUF7133"/>
</dbReference>
<sequence length="1415" mass="155201">MLFRRIARCGAPFCAGANPFLFTAGLLLGLVCLTATPTLAEPPKFELKDGDRVVFLGSEFTEQEIKHNFLEAALSMQWPDRKISFRNLGWAGDDPTAVARGYFGGAEEGYRRLLEEFDRLKPTVIFVYYGENGAYSGAAGLPKFMESFAKLINDLKKHTDRIVIVSPPAAELLHAPLPDPAQVNENRVAMSEKLKEFAAAGNYQFLDLYDPTKTAFDKEVDPLTYDTIRFNAPGYQAAADGLLKQLAIPTVEERKPDPTLMDLIATKNELFFHRYRPQNETYLRGFRKHEQGQNAKEISEFDPLIERAEEQIAAYLQGKPMPPSIKMPDLPPLDFKPLTPEAQTATFTLDDGLEIAPFASEPMVANPIHMNFDSLGRLWVASSPIYPQLRPGAKPNDSIIILEDTDKDGKADKKTVFAEGLLIPTAVLPDERGGAYVANSTELLHLSDIDGDGVADERHVLLSGFGTEDTHHILHTFRWSPDVLLSFNQSIYIHSHLETPYGVQKMLGSGIWRYREGTARANTVMFGLINPWGHIYDDWGQEFATDGAGGDGINYVFPGAAYATAVGYDRVLKGMNPGQPKHCGLEIITGRHFPEEWQGTLVAADFRGNRINRFQLSEQGSGYASKQLEDLLSCQDRAFRPVDLKLGPDGALYIADWHDAIINHGEVDFRDPRRDDRHGRIWRITAKGRPAVPKVNLDEAGIDELLGMLDEQEQWTRQMARVQLTLRDHDQVETALTKWVSGLDPKSPNFERSRLEALWAYQAIGQVPGDFLKKLLASTDHRVRANAIRVLSQSTSETYGLPAHFPVTELLKTAIGDKNAQVRLEAVNALRAVGTGEAADLALRALDQEMDTYLDFALYITMRELQSQWLPRLENGQAEFKGNLAKTLFALKAIDNAAAVGPLMTLLTTDQIPADKLSDVLGTIGKFAEKADARVLLDRALAKPAERGALLSALATAADKRQIIPEGDLSGLDQLLGDEQGLKLAGLWQQKQTQPKLLEIVVDEKQPPHLRRGALAGLAGLKEKDQLQKFAADEKLPPAVRRYAVVSLMPLDGPQAAQLAVSLLSQATEKDDGEVNALLDVFLGAKSGPEQLAAALKDKKLIAHVATLSVRRSESAGKRGEPLVTAMRTAGGLSGVPKSLTPDELAALLAQVQKQGDPNRGEAIYRRKELTCITCHSLGGAGGLVGPDMLSLGASSPPDYIVQSLLDPSAKIKEGYHTVTVATTDGKVVNGVMVREGADELVLRDAQNREVAIPKGDIDERVNSPTSMMPADLIAKLPRDEFVDLVAFLSSLGKEGPFKIPQNRFVRKWTSTDGQVWYSKVDGGIPINDIPGKTLSFDILVTAPGAVALKVNDLEGLRITRGEQKDNLRAEKIVSDLPAGKHTFHFQQTGTRTVPLSVEIVDVDGSAGRAEVVNR</sequence>
<feature type="domain" description="Cytochrome c" evidence="5">
    <location>
        <begin position="1156"/>
        <end position="1293"/>
    </location>
</feature>
<dbReference type="SUPFAM" id="SSF46626">
    <property type="entry name" value="Cytochrome c"/>
    <property type="match status" value="1"/>
</dbReference>
<keyword evidence="1 4" id="KW-0349">Heme</keyword>
<keyword evidence="2 4" id="KW-0479">Metal-binding</keyword>
<dbReference type="InterPro" id="IPR013830">
    <property type="entry name" value="SGNH_hydro"/>
</dbReference>
<dbReference type="InterPro" id="IPR009056">
    <property type="entry name" value="Cyt_c-like_dom"/>
</dbReference>
<dbReference type="RefSeq" id="WP_092048441.1">
    <property type="nucleotide sequence ID" value="NZ_FOQD01000004.1"/>
</dbReference>
<evidence type="ECO:0000313" key="7">
    <source>
        <dbReference type="Proteomes" id="UP000199518"/>
    </source>
</evidence>
<dbReference type="GO" id="GO:0016788">
    <property type="term" value="F:hydrolase activity, acting on ester bonds"/>
    <property type="evidence" value="ECO:0007669"/>
    <property type="project" value="UniProtKB-ARBA"/>
</dbReference>
<dbReference type="SUPFAM" id="SSF48371">
    <property type="entry name" value="ARM repeat"/>
    <property type="match status" value="1"/>
</dbReference>
<organism evidence="6 7">
    <name type="scientific">Planctomicrobium piriforme</name>
    <dbReference type="NCBI Taxonomy" id="1576369"/>
    <lineage>
        <taxon>Bacteria</taxon>
        <taxon>Pseudomonadati</taxon>
        <taxon>Planctomycetota</taxon>
        <taxon>Planctomycetia</taxon>
        <taxon>Planctomycetales</taxon>
        <taxon>Planctomycetaceae</taxon>
        <taxon>Planctomicrobium</taxon>
    </lineage>
</organism>
<dbReference type="InterPro" id="IPR036514">
    <property type="entry name" value="SGNH_hydro_sf"/>
</dbReference>
<dbReference type="Pfam" id="PF13472">
    <property type="entry name" value="Lipase_GDSL_2"/>
    <property type="match status" value="1"/>
</dbReference>
<dbReference type="SUPFAM" id="SSF52266">
    <property type="entry name" value="SGNH hydrolase"/>
    <property type="match status" value="1"/>
</dbReference>
<name>A0A1I3E476_9PLAN</name>
<dbReference type="InterPro" id="IPR036909">
    <property type="entry name" value="Cyt_c-like_dom_sf"/>
</dbReference>
<dbReference type="Gene3D" id="1.10.760.10">
    <property type="entry name" value="Cytochrome c-like domain"/>
    <property type="match status" value="1"/>
</dbReference>
<dbReference type="InterPro" id="IPR011989">
    <property type="entry name" value="ARM-like"/>
</dbReference>
<gene>
    <name evidence="6" type="ORF">SAMN05421753_10470</name>
</gene>
<evidence type="ECO:0000256" key="3">
    <source>
        <dbReference type="ARBA" id="ARBA00023004"/>
    </source>
</evidence>
<dbReference type="OrthoDB" id="228131at2"/>
<dbReference type="STRING" id="1576369.SAMN05421753_10470"/>
<dbReference type="InterPro" id="IPR011042">
    <property type="entry name" value="6-blade_b-propeller_TolB-like"/>
</dbReference>
<dbReference type="Pfam" id="PF23500">
    <property type="entry name" value="DUF7133"/>
    <property type="match status" value="1"/>
</dbReference>
<keyword evidence="7" id="KW-1185">Reference proteome</keyword>
<dbReference type="NCBIfam" id="TIGR02604">
    <property type="entry name" value="Piru_Ver_Nterm"/>
    <property type="match status" value="1"/>
</dbReference>
<dbReference type="Gene3D" id="3.40.50.1110">
    <property type="entry name" value="SGNH hydrolase"/>
    <property type="match status" value="1"/>
</dbReference>
<dbReference type="PANTHER" id="PTHR33546">
    <property type="entry name" value="LARGE, MULTIFUNCTIONAL SECRETED PROTEIN-RELATED"/>
    <property type="match status" value="1"/>
</dbReference>